<evidence type="ECO:0000313" key="2">
    <source>
        <dbReference type="EMBL" id="KAI1727985.1"/>
    </source>
</evidence>
<sequence length="131" mass="14581">MLHRECDRLAISQLSLIQDCYNGDNENDLAEIIFERQLTAPLWSSGPSGSSVECNSNSEEVPSSNIQNIRTTAQRFDISSPHDRESSVYEVLSTSRDHWTKQKSLSPQITGDMSNDAPSQCLICGDPTSCW</sequence>
<reference evidence="2" key="1">
    <citation type="submission" date="2022-01" db="EMBL/GenBank/DDBJ databases">
        <title>Genome Sequence Resource for Two Populations of Ditylenchus destructor, the Migratory Endoparasitic Phytonematode.</title>
        <authorList>
            <person name="Zhang H."/>
            <person name="Lin R."/>
            <person name="Xie B."/>
        </authorList>
    </citation>
    <scope>NUCLEOTIDE SEQUENCE</scope>
    <source>
        <strain evidence="2">BazhouSP</strain>
    </source>
</reference>
<feature type="compositionally biased region" description="Low complexity" evidence="1">
    <location>
        <begin position="47"/>
        <end position="65"/>
    </location>
</feature>
<gene>
    <name evidence="2" type="ORF">DdX_00134</name>
</gene>
<keyword evidence="3" id="KW-1185">Reference proteome</keyword>
<feature type="region of interest" description="Disordered" evidence="1">
    <location>
        <begin position="44"/>
        <end position="67"/>
    </location>
</feature>
<proteinExistence type="predicted"/>
<organism evidence="2 3">
    <name type="scientific">Ditylenchus destructor</name>
    <dbReference type="NCBI Taxonomy" id="166010"/>
    <lineage>
        <taxon>Eukaryota</taxon>
        <taxon>Metazoa</taxon>
        <taxon>Ecdysozoa</taxon>
        <taxon>Nematoda</taxon>
        <taxon>Chromadorea</taxon>
        <taxon>Rhabditida</taxon>
        <taxon>Tylenchina</taxon>
        <taxon>Tylenchomorpha</taxon>
        <taxon>Sphaerularioidea</taxon>
        <taxon>Anguinidae</taxon>
        <taxon>Anguininae</taxon>
        <taxon>Ditylenchus</taxon>
    </lineage>
</organism>
<protein>
    <submittedName>
        <fullName evidence="2">Uncharacterized protein</fullName>
    </submittedName>
</protein>
<name>A0AAD4RD26_9BILA</name>
<dbReference type="AlphaFoldDB" id="A0AAD4RD26"/>
<evidence type="ECO:0000256" key="1">
    <source>
        <dbReference type="SAM" id="MobiDB-lite"/>
    </source>
</evidence>
<dbReference type="EMBL" id="JAKKPZ010000001">
    <property type="protein sequence ID" value="KAI1727985.1"/>
    <property type="molecule type" value="Genomic_DNA"/>
</dbReference>
<dbReference type="Proteomes" id="UP001201812">
    <property type="component" value="Unassembled WGS sequence"/>
</dbReference>
<comment type="caution">
    <text evidence="2">The sequence shown here is derived from an EMBL/GenBank/DDBJ whole genome shotgun (WGS) entry which is preliminary data.</text>
</comment>
<accession>A0AAD4RD26</accession>
<evidence type="ECO:0000313" key="3">
    <source>
        <dbReference type="Proteomes" id="UP001201812"/>
    </source>
</evidence>